<dbReference type="Pfam" id="PF02801">
    <property type="entry name" value="Ketoacyl-synt_C"/>
    <property type="match status" value="1"/>
</dbReference>
<evidence type="ECO:0000256" key="3">
    <source>
        <dbReference type="RuleBase" id="RU003694"/>
    </source>
</evidence>
<dbReference type="EMBL" id="BAAAQX010000009">
    <property type="protein sequence ID" value="GAA2208740.1"/>
    <property type="molecule type" value="Genomic_DNA"/>
</dbReference>
<evidence type="ECO:0000313" key="6">
    <source>
        <dbReference type="Proteomes" id="UP001499843"/>
    </source>
</evidence>
<evidence type="ECO:0000313" key="5">
    <source>
        <dbReference type="EMBL" id="GAA2208740.1"/>
    </source>
</evidence>
<dbReference type="InterPro" id="IPR014031">
    <property type="entry name" value="Ketoacyl_synth_C"/>
</dbReference>
<dbReference type="PANTHER" id="PTHR11712:SF336">
    <property type="entry name" value="3-OXOACYL-[ACYL-CARRIER-PROTEIN] SYNTHASE, MITOCHONDRIAL"/>
    <property type="match status" value="1"/>
</dbReference>
<protein>
    <submittedName>
        <fullName evidence="5">Beta-ketoacyl-[acyl-carrier-protein] synthase family protein</fullName>
    </submittedName>
</protein>
<dbReference type="SMART" id="SM00825">
    <property type="entry name" value="PKS_KS"/>
    <property type="match status" value="1"/>
</dbReference>
<dbReference type="PANTHER" id="PTHR11712">
    <property type="entry name" value="POLYKETIDE SYNTHASE-RELATED"/>
    <property type="match status" value="1"/>
</dbReference>
<dbReference type="InterPro" id="IPR016039">
    <property type="entry name" value="Thiolase-like"/>
</dbReference>
<dbReference type="PROSITE" id="PS52004">
    <property type="entry name" value="KS3_2"/>
    <property type="match status" value="1"/>
</dbReference>
<evidence type="ECO:0000256" key="2">
    <source>
        <dbReference type="ARBA" id="ARBA00022679"/>
    </source>
</evidence>
<reference evidence="5 6" key="1">
    <citation type="journal article" date="2019" name="Int. J. Syst. Evol. Microbiol.">
        <title>The Global Catalogue of Microorganisms (GCM) 10K type strain sequencing project: providing services to taxonomists for standard genome sequencing and annotation.</title>
        <authorList>
            <consortium name="The Broad Institute Genomics Platform"/>
            <consortium name="The Broad Institute Genome Sequencing Center for Infectious Disease"/>
            <person name="Wu L."/>
            <person name="Ma J."/>
        </authorList>
    </citation>
    <scope>NUCLEOTIDE SEQUENCE [LARGE SCALE GENOMIC DNA]</scope>
    <source>
        <strain evidence="5 6">JCM 16114</strain>
    </source>
</reference>
<comment type="caution">
    <text evidence="5">The sequence shown here is derived from an EMBL/GenBank/DDBJ whole genome shotgun (WGS) entry which is preliminary data.</text>
</comment>
<evidence type="ECO:0000259" key="4">
    <source>
        <dbReference type="PROSITE" id="PS52004"/>
    </source>
</evidence>
<feature type="domain" description="Ketosynthase family 3 (KS3)" evidence="4">
    <location>
        <begin position="1"/>
        <end position="412"/>
    </location>
</feature>
<dbReference type="PROSITE" id="PS00606">
    <property type="entry name" value="KS3_1"/>
    <property type="match status" value="1"/>
</dbReference>
<name>A0ABN3CH59_9ACTN</name>
<dbReference type="Pfam" id="PF00109">
    <property type="entry name" value="ketoacyl-synt"/>
    <property type="match status" value="1"/>
</dbReference>
<dbReference type="InterPro" id="IPR020841">
    <property type="entry name" value="PKS_Beta-ketoAc_synthase_dom"/>
</dbReference>
<dbReference type="NCBIfam" id="NF005589">
    <property type="entry name" value="PRK07314.1"/>
    <property type="match status" value="1"/>
</dbReference>
<proteinExistence type="inferred from homology"/>
<accession>A0ABN3CH59</accession>
<dbReference type="CDD" id="cd00834">
    <property type="entry name" value="KAS_I_II"/>
    <property type="match status" value="1"/>
</dbReference>
<dbReference type="InterPro" id="IPR000794">
    <property type="entry name" value="Beta-ketoacyl_synthase"/>
</dbReference>
<dbReference type="Proteomes" id="UP001499843">
    <property type="component" value="Unassembled WGS sequence"/>
</dbReference>
<organism evidence="5 6">
    <name type="scientific">Nonomuraea monospora</name>
    <dbReference type="NCBI Taxonomy" id="568818"/>
    <lineage>
        <taxon>Bacteria</taxon>
        <taxon>Bacillati</taxon>
        <taxon>Actinomycetota</taxon>
        <taxon>Actinomycetes</taxon>
        <taxon>Streptosporangiales</taxon>
        <taxon>Streptosporangiaceae</taxon>
        <taxon>Nonomuraea</taxon>
    </lineage>
</organism>
<keyword evidence="2 3" id="KW-0808">Transferase</keyword>
<keyword evidence="6" id="KW-1185">Reference proteome</keyword>
<evidence type="ECO:0000256" key="1">
    <source>
        <dbReference type="ARBA" id="ARBA00008467"/>
    </source>
</evidence>
<dbReference type="InterPro" id="IPR014030">
    <property type="entry name" value="Ketoacyl_synth_N"/>
</dbReference>
<sequence length="418" mass="43867">MALTGLGVVAPGGTGRKAFWELLTAGRTATRTISMFDAGAFRSRIAAECDFDPAAEGLSAREIRRMDRAAQFAVVSAREALADSGLDPSDLEPTRTGVTLGSAVGCTMSLEEEYVVVSDSGRNWLVDSSYGMPHLYGHLVPSSLAAEVAWTCGAEGQVTLISTGCTSGLDAVGYGARLIAEGSADVVLAGATDAPISPITVACFDAIKATSPRNDDPAHASRPFDRDRNGFVLGEGAAVFVLEDLERARRREAHVYCEVAGYATRGNAYHMTGLKPDGREMAESIRVALDRARLNPDDVAYINAHGSGTKQNDRHETAAFKRSLGDHAYRTPVSSIKSMVGHSLGAIGAIEVAASALAIEHGTVPPTANLETPDPECDLDYVPKVAREQPVDVVLSVGSGFGGFQTAMVLTAPGREAA</sequence>
<dbReference type="SUPFAM" id="SSF53901">
    <property type="entry name" value="Thiolase-like"/>
    <property type="match status" value="1"/>
</dbReference>
<comment type="similarity">
    <text evidence="1 3">Belongs to the thiolase-like superfamily. Beta-ketoacyl-ACP synthases family.</text>
</comment>
<dbReference type="Gene3D" id="3.40.47.10">
    <property type="match status" value="2"/>
</dbReference>
<gene>
    <name evidence="5" type="ORF">GCM10009850_041980</name>
</gene>
<dbReference type="InterPro" id="IPR018201">
    <property type="entry name" value="Ketoacyl_synth_AS"/>
</dbReference>